<dbReference type="Proteomes" id="UP000239590">
    <property type="component" value="Unassembled WGS sequence"/>
</dbReference>
<evidence type="ECO:0000313" key="1">
    <source>
        <dbReference type="EMBL" id="PQA55688.1"/>
    </source>
</evidence>
<dbReference type="EMBL" id="PTRA01000004">
    <property type="protein sequence ID" value="PQA55688.1"/>
    <property type="molecule type" value="Genomic_DNA"/>
</dbReference>
<name>A0A2S7IHY4_9BACT</name>
<keyword evidence="2" id="KW-1185">Reference proteome</keyword>
<organism evidence="1 2">
    <name type="scientific">Siphonobacter curvatus</name>
    <dbReference type="NCBI Taxonomy" id="2094562"/>
    <lineage>
        <taxon>Bacteria</taxon>
        <taxon>Pseudomonadati</taxon>
        <taxon>Bacteroidota</taxon>
        <taxon>Cytophagia</taxon>
        <taxon>Cytophagales</taxon>
        <taxon>Cytophagaceae</taxon>
        <taxon>Siphonobacter</taxon>
    </lineage>
</organism>
<sequence length="108" mass="12671">MKEQKLYEFVDRKLEKLAMLLSIEEGLLGLYQLFENINHLSFLTIADKYSIIYDLLIEVLWQELAILEEFTDPQLTTKVKDVDLIDISLILDNPRSWNVTLDLPTRSI</sequence>
<comment type="caution">
    <text evidence="1">The sequence shown here is derived from an EMBL/GenBank/DDBJ whole genome shotgun (WGS) entry which is preliminary data.</text>
</comment>
<proteinExistence type="predicted"/>
<dbReference type="AlphaFoldDB" id="A0A2S7IHY4"/>
<accession>A0A2S7IHY4</accession>
<protein>
    <submittedName>
        <fullName evidence="1">Uncharacterized protein</fullName>
    </submittedName>
</protein>
<reference evidence="2" key="1">
    <citation type="submission" date="2018-02" db="EMBL/GenBank/DDBJ databases">
        <title>Genome sequencing of Solimonas sp. HR-BB.</title>
        <authorList>
            <person name="Lee Y."/>
            <person name="Jeon C.O."/>
        </authorList>
    </citation>
    <scope>NUCLEOTIDE SEQUENCE [LARGE SCALE GENOMIC DNA]</scope>
    <source>
        <strain evidence="2">HR-U</strain>
    </source>
</reference>
<evidence type="ECO:0000313" key="2">
    <source>
        <dbReference type="Proteomes" id="UP000239590"/>
    </source>
</evidence>
<gene>
    <name evidence="1" type="ORF">C5O19_19975</name>
</gene>